<organism evidence="2 3">
    <name type="scientific">Dreissena polymorpha</name>
    <name type="common">Zebra mussel</name>
    <name type="synonym">Mytilus polymorpha</name>
    <dbReference type="NCBI Taxonomy" id="45954"/>
    <lineage>
        <taxon>Eukaryota</taxon>
        <taxon>Metazoa</taxon>
        <taxon>Spiralia</taxon>
        <taxon>Lophotrochozoa</taxon>
        <taxon>Mollusca</taxon>
        <taxon>Bivalvia</taxon>
        <taxon>Autobranchia</taxon>
        <taxon>Heteroconchia</taxon>
        <taxon>Euheterodonta</taxon>
        <taxon>Imparidentia</taxon>
        <taxon>Neoheterodontei</taxon>
        <taxon>Myida</taxon>
        <taxon>Dreissenoidea</taxon>
        <taxon>Dreissenidae</taxon>
        <taxon>Dreissena</taxon>
    </lineage>
</organism>
<feature type="compositionally biased region" description="Pro residues" evidence="1">
    <location>
        <begin position="58"/>
        <end position="72"/>
    </location>
</feature>
<dbReference type="CDD" id="cd00173">
    <property type="entry name" value="SH2"/>
    <property type="match status" value="1"/>
</dbReference>
<dbReference type="Gene3D" id="3.30.505.10">
    <property type="entry name" value="SH2 domain"/>
    <property type="match status" value="1"/>
</dbReference>
<keyword evidence="3" id="KW-1185">Reference proteome</keyword>
<dbReference type="EMBL" id="JAIWYP010000014">
    <property type="protein sequence ID" value="KAH3707102.1"/>
    <property type="molecule type" value="Genomic_DNA"/>
</dbReference>
<reference evidence="2" key="2">
    <citation type="submission" date="2020-11" db="EMBL/GenBank/DDBJ databases">
        <authorList>
            <person name="McCartney M.A."/>
            <person name="Auch B."/>
            <person name="Kono T."/>
            <person name="Mallez S."/>
            <person name="Becker A."/>
            <person name="Gohl D.M."/>
            <person name="Silverstein K.A.T."/>
            <person name="Koren S."/>
            <person name="Bechman K.B."/>
            <person name="Herman A."/>
            <person name="Abrahante J.E."/>
            <person name="Garbe J."/>
        </authorList>
    </citation>
    <scope>NUCLEOTIDE SEQUENCE</scope>
    <source>
        <strain evidence="2">Duluth1</strain>
        <tissue evidence="2">Whole animal</tissue>
    </source>
</reference>
<evidence type="ECO:0000313" key="3">
    <source>
        <dbReference type="Proteomes" id="UP000828390"/>
    </source>
</evidence>
<accession>A0A9D4BSY2</accession>
<protein>
    <submittedName>
        <fullName evidence="2">Uncharacterized protein</fullName>
    </submittedName>
</protein>
<reference evidence="2" key="1">
    <citation type="journal article" date="2019" name="bioRxiv">
        <title>The Genome of the Zebra Mussel, Dreissena polymorpha: A Resource for Invasive Species Research.</title>
        <authorList>
            <person name="McCartney M.A."/>
            <person name="Auch B."/>
            <person name="Kono T."/>
            <person name="Mallez S."/>
            <person name="Zhang Y."/>
            <person name="Obille A."/>
            <person name="Becker A."/>
            <person name="Abrahante J.E."/>
            <person name="Garbe J."/>
            <person name="Badalamenti J.P."/>
            <person name="Herman A."/>
            <person name="Mangelson H."/>
            <person name="Liachko I."/>
            <person name="Sullivan S."/>
            <person name="Sone E.D."/>
            <person name="Koren S."/>
            <person name="Silverstein K.A.T."/>
            <person name="Beckman K.B."/>
            <person name="Gohl D.M."/>
        </authorList>
    </citation>
    <scope>NUCLEOTIDE SEQUENCE</scope>
    <source>
        <strain evidence="2">Duluth1</strain>
        <tissue evidence="2">Whole animal</tissue>
    </source>
</reference>
<evidence type="ECO:0000256" key="1">
    <source>
        <dbReference type="SAM" id="MobiDB-lite"/>
    </source>
</evidence>
<gene>
    <name evidence="2" type="ORF">DPMN_066498</name>
</gene>
<feature type="region of interest" description="Disordered" evidence="1">
    <location>
        <begin position="50"/>
        <end position="92"/>
    </location>
</feature>
<comment type="caution">
    <text evidence="2">The sequence shown here is derived from an EMBL/GenBank/DDBJ whole genome shotgun (WGS) entry which is preliminary data.</text>
</comment>
<sequence length="203" mass="23244">MSKPQCTYQVTVHDFDYGKQQRRVSDDKRKKEEKIFNDGPLYRSLYSTIPDEHVLASPDPPKLPPRPPPPTDMPSKLRKKRLVNSKSESDIPTERIRSAPIHTPPRPKLWPRCHHGKMKFAEIEERLQFEKKGSFLVYTSDTFDKALAFVDLNQAVKTLDIVRDSKGYYLKHKVCENLSALIDNAVGTCILKDIPVAATSTRL</sequence>
<dbReference type="SUPFAM" id="SSF55550">
    <property type="entry name" value="SH2 domain"/>
    <property type="match status" value="1"/>
</dbReference>
<name>A0A9D4BSY2_DREPO</name>
<dbReference type="Proteomes" id="UP000828390">
    <property type="component" value="Unassembled WGS sequence"/>
</dbReference>
<evidence type="ECO:0000313" key="2">
    <source>
        <dbReference type="EMBL" id="KAH3707102.1"/>
    </source>
</evidence>
<dbReference type="AlphaFoldDB" id="A0A9D4BSY2"/>
<dbReference type="InterPro" id="IPR036860">
    <property type="entry name" value="SH2_dom_sf"/>
</dbReference>
<proteinExistence type="predicted"/>